<keyword evidence="6" id="KW-0598">Phosphotransferase system</keyword>
<dbReference type="GO" id="GO:0008982">
    <property type="term" value="F:protein-N(PI)-phosphohistidine-sugar phosphotransferase activity"/>
    <property type="evidence" value="ECO:0007669"/>
    <property type="project" value="InterPro"/>
</dbReference>
<evidence type="ECO:0000256" key="4">
    <source>
        <dbReference type="ARBA" id="ARBA00022597"/>
    </source>
</evidence>
<keyword evidence="7 12" id="KW-0812">Transmembrane</keyword>
<dbReference type="Proteomes" id="UP000306912">
    <property type="component" value="Unassembled WGS sequence"/>
</dbReference>
<dbReference type="PROSITE" id="PS51098">
    <property type="entry name" value="PTS_EIIB_TYPE_1"/>
    <property type="match status" value="1"/>
</dbReference>
<feature type="transmembrane region" description="Helical" evidence="12">
    <location>
        <begin position="260"/>
        <end position="284"/>
    </location>
</feature>
<evidence type="ECO:0000256" key="8">
    <source>
        <dbReference type="ARBA" id="ARBA00022777"/>
    </source>
</evidence>
<proteinExistence type="predicted"/>
<keyword evidence="3" id="KW-1003">Cell membrane</keyword>
<dbReference type="InterPro" id="IPR018113">
    <property type="entry name" value="PTrfase_EIIB_Cys"/>
</dbReference>
<organism evidence="15 16">
    <name type="scientific">Culicoidibacter larvae</name>
    <dbReference type="NCBI Taxonomy" id="2579976"/>
    <lineage>
        <taxon>Bacteria</taxon>
        <taxon>Bacillati</taxon>
        <taxon>Bacillota</taxon>
        <taxon>Culicoidibacteria</taxon>
        <taxon>Culicoidibacterales</taxon>
        <taxon>Culicoidibacteraceae</taxon>
        <taxon>Culicoidibacter</taxon>
    </lineage>
</organism>
<evidence type="ECO:0000256" key="6">
    <source>
        <dbReference type="ARBA" id="ARBA00022683"/>
    </source>
</evidence>
<dbReference type="PANTHER" id="PTHR30009:SF8">
    <property type="entry name" value="PTS SYSTEM, IIBC COMPONENT"/>
    <property type="match status" value="1"/>
</dbReference>
<accession>A0A5R8QB99</accession>
<keyword evidence="9 12" id="KW-1133">Transmembrane helix</keyword>
<dbReference type="AlphaFoldDB" id="A0A5R8QB99"/>
<evidence type="ECO:0000256" key="5">
    <source>
        <dbReference type="ARBA" id="ARBA00022679"/>
    </source>
</evidence>
<evidence type="ECO:0000256" key="11">
    <source>
        <dbReference type="PROSITE-ProRule" id="PRU00421"/>
    </source>
</evidence>
<dbReference type="InterPro" id="IPR013013">
    <property type="entry name" value="PTS_EIIC_1"/>
</dbReference>
<gene>
    <name evidence="15" type="ORF">FEZ08_06705</name>
</gene>
<name>A0A5R8QB99_9FIRM</name>
<dbReference type="InParanoid" id="A0A5R8QB99"/>
<dbReference type="EMBL" id="VBWP01000005">
    <property type="protein sequence ID" value="TLG73818.1"/>
    <property type="molecule type" value="Genomic_DNA"/>
</dbReference>
<dbReference type="InterPro" id="IPR050429">
    <property type="entry name" value="PTS_Glucose_EIICBA"/>
</dbReference>
<dbReference type="InterPro" id="IPR036878">
    <property type="entry name" value="Glu_permease_IIB"/>
</dbReference>
<comment type="caution">
    <text evidence="11">Lacks conserved residue(s) required for the propagation of feature annotation.</text>
</comment>
<keyword evidence="8" id="KW-0418">Kinase</keyword>
<reference evidence="15 16" key="1">
    <citation type="submission" date="2019-05" db="EMBL/GenBank/DDBJ databases">
        <title>Culicoidintestinum kansasii gen. nov., sp. nov. from the gastrointestinal tract of the biting midge, Culicoides sonorensis.</title>
        <authorList>
            <person name="Neupane S."/>
            <person name="Ghosh A."/>
            <person name="Gunther S."/>
            <person name="Martin K."/>
            <person name="Zurek L."/>
        </authorList>
    </citation>
    <scope>NUCLEOTIDE SEQUENCE [LARGE SCALE GENOMIC DNA]</scope>
    <source>
        <strain evidence="15 16">CS-1</strain>
    </source>
</reference>
<keyword evidence="16" id="KW-1185">Reference proteome</keyword>
<evidence type="ECO:0000259" key="14">
    <source>
        <dbReference type="PROSITE" id="PS51103"/>
    </source>
</evidence>
<evidence type="ECO:0000313" key="15">
    <source>
        <dbReference type="EMBL" id="TLG73818.1"/>
    </source>
</evidence>
<evidence type="ECO:0000256" key="9">
    <source>
        <dbReference type="ARBA" id="ARBA00022989"/>
    </source>
</evidence>
<evidence type="ECO:0000256" key="3">
    <source>
        <dbReference type="ARBA" id="ARBA00022475"/>
    </source>
</evidence>
<dbReference type="InterPro" id="IPR003352">
    <property type="entry name" value="PTS_EIIC"/>
</dbReference>
<feature type="transmembrane region" description="Helical" evidence="12">
    <location>
        <begin position="52"/>
        <end position="76"/>
    </location>
</feature>
<feature type="transmembrane region" description="Helical" evidence="12">
    <location>
        <begin position="318"/>
        <end position="340"/>
    </location>
</feature>
<feature type="transmembrane region" description="Helical" evidence="12">
    <location>
        <begin position="12"/>
        <end position="31"/>
    </location>
</feature>
<feature type="transmembrane region" description="Helical" evidence="12">
    <location>
        <begin position="372"/>
        <end position="399"/>
    </location>
</feature>
<dbReference type="Gene3D" id="3.30.1360.60">
    <property type="entry name" value="Glucose permease domain IIB"/>
    <property type="match status" value="1"/>
</dbReference>
<evidence type="ECO:0000259" key="13">
    <source>
        <dbReference type="PROSITE" id="PS51098"/>
    </source>
</evidence>
<dbReference type="InterPro" id="IPR001996">
    <property type="entry name" value="PTS_IIB_1"/>
</dbReference>
<protein>
    <submittedName>
        <fullName evidence="15">Uncharacterized protein</fullName>
    </submittedName>
</protein>
<evidence type="ECO:0000256" key="1">
    <source>
        <dbReference type="ARBA" id="ARBA00004651"/>
    </source>
</evidence>
<feature type="transmembrane region" description="Helical" evidence="12">
    <location>
        <begin position="347"/>
        <end position="366"/>
    </location>
</feature>
<dbReference type="PROSITE" id="PS51103">
    <property type="entry name" value="PTS_EIIC_TYPE_1"/>
    <property type="match status" value="1"/>
</dbReference>
<evidence type="ECO:0000313" key="16">
    <source>
        <dbReference type="Proteomes" id="UP000306912"/>
    </source>
</evidence>
<evidence type="ECO:0000256" key="10">
    <source>
        <dbReference type="ARBA" id="ARBA00023136"/>
    </source>
</evidence>
<dbReference type="PANTHER" id="PTHR30009">
    <property type="entry name" value="CYTOCHROME C-TYPE SYNTHESIS PROTEIN AND PTS TRANSMEMBRANE COMPONENT"/>
    <property type="match status" value="1"/>
</dbReference>
<dbReference type="GO" id="GO:0005886">
    <property type="term" value="C:plasma membrane"/>
    <property type="evidence" value="ECO:0007669"/>
    <property type="project" value="UniProtKB-SubCell"/>
</dbReference>
<comment type="caution">
    <text evidence="15">The sequence shown here is derived from an EMBL/GenBank/DDBJ whole genome shotgun (WGS) entry which is preliminary data.</text>
</comment>
<keyword evidence="4" id="KW-0762">Sugar transport</keyword>
<keyword evidence="5" id="KW-0808">Transferase</keyword>
<comment type="subcellular location">
    <subcellularLocation>
        <location evidence="1">Cell membrane</location>
        <topology evidence="1">Multi-pass membrane protein</topology>
    </subcellularLocation>
</comment>
<dbReference type="GO" id="GO:0009401">
    <property type="term" value="P:phosphoenolpyruvate-dependent sugar phosphotransferase system"/>
    <property type="evidence" value="ECO:0007669"/>
    <property type="project" value="UniProtKB-KW"/>
</dbReference>
<sequence length="510" mass="55674">MKIFRLVKTSLLIPLAIFPVAILLTVIGNFLKQPALIGTDFFVQQVPWLANLLINSGNAIIANIGLFFAIAIAIGLSKRSVAAISAVMGYLMLSAITPTLAPLIGGDAYNILTQQIPMTLVPFDLFAGAALGFISALIANNVENKQNVNNATLFGTEGKILIYSLFIDIVVAVILSIIWPFAFVAISKFLQLLPTLVGQLVTYFFYGFARIILEPLGLSTTLTSLMEYTQIGGVWNSPTGQQVAGDLQIWMAQLSTGMPFTAGTISTGSYVLAIFAIPGMALALVRTSMIEHRKTVAAIVLSFSLISIVTGFTLPLEIIILFTSPILYVLHALLSGVLYVILQMSNIFIGATYGGGIIEFIMYGIIPGAGKTGAWLLIIIGFIYFGVYYFSFTALINVFKLKSFGREKEELILLSESNSIHQHSMASQEERIDVIIRALGGYENIKKVAASVYRLHVDVHNIDLVDQQLIKKQGAAGVFEVQGQIQIIFGALTREYLQRFEAKLAEYQQY</sequence>
<dbReference type="CDD" id="cd00212">
    <property type="entry name" value="PTS_IIB_glc"/>
    <property type="match status" value="1"/>
</dbReference>
<evidence type="ECO:0000256" key="12">
    <source>
        <dbReference type="SAM" id="Phobius"/>
    </source>
</evidence>
<keyword evidence="2" id="KW-0813">Transport</keyword>
<feature type="transmembrane region" description="Helical" evidence="12">
    <location>
        <begin position="160"/>
        <end position="185"/>
    </location>
</feature>
<dbReference type="RefSeq" id="WP_138190955.1">
    <property type="nucleotide sequence ID" value="NZ_VBWP01000005.1"/>
</dbReference>
<dbReference type="GO" id="GO:0090563">
    <property type="term" value="F:protein-phosphocysteine-sugar phosphotransferase activity"/>
    <property type="evidence" value="ECO:0007669"/>
    <property type="project" value="TreeGrafter"/>
</dbReference>
<feature type="domain" description="PTS EIIC type-1" evidence="14">
    <location>
        <begin position="1"/>
        <end position="408"/>
    </location>
</feature>
<feature type="transmembrane region" description="Helical" evidence="12">
    <location>
        <begin position="116"/>
        <end position="140"/>
    </location>
</feature>
<evidence type="ECO:0000256" key="2">
    <source>
        <dbReference type="ARBA" id="ARBA00022448"/>
    </source>
</evidence>
<evidence type="ECO:0000256" key="7">
    <source>
        <dbReference type="ARBA" id="ARBA00022692"/>
    </source>
</evidence>
<dbReference type="OrthoDB" id="9764327at2"/>
<keyword evidence="10 12" id="KW-0472">Membrane</keyword>
<feature type="transmembrane region" description="Helical" evidence="12">
    <location>
        <begin position="82"/>
        <end position="104"/>
    </location>
</feature>
<dbReference type="SUPFAM" id="SSF55604">
    <property type="entry name" value="Glucose permease domain IIB"/>
    <property type="match status" value="1"/>
</dbReference>
<dbReference type="Pfam" id="PF02378">
    <property type="entry name" value="PTS_EIIC"/>
    <property type="match status" value="1"/>
</dbReference>
<feature type="domain" description="PTS EIIB type-1" evidence="13">
    <location>
        <begin position="429"/>
        <end position="510"/>
    </location>
</feature>
<dbReference type="GO" id="GO:0016301">
    <property type="term" value="F:kinase activity"/>
    <property type="evidence" value="ECO:0007669"/>
    <property type="project" value="UniProtKB-KW"/>
</dbReference>
<feature type="transmembrane region" description="Helical" evidence="12">
    <location>
        <begin position="296"/>
        <end position="312"/>
    </location>
</feature>